<dbReference type="Proteomes" id="UP000630445">
    <property type="component" value="Unassembled WGS sequence"/>
</dbReference>
<feature type="compositionally biased region" description="Basic and acidic residues" evidence="1">
    <location>
        <begin position="157"/>
        <end position="173"/>
    </location>
</feature>
<protein>
    <submittedName>
        <fullName evidence="2">Uncharacterized protein</fullName>
    </submittedName>
</protein>
<name>A0A8H6UH55_9EURO</name>
<reference evidence="2" key="1">
    <citation type="submission" date="2020-06" db="EMBL/GenBank/DDBJ databases">
        <title>Draft genome sequences of strains closely related to Aspergillus parafelis and Aspergillus hiratsukae.</title>
        <authorList>
            <person name="Dos Santos R.A.C."/>
            <person name="Rivero-Menendez O."/>
            <person name="Steenwyk J.L."/>
            <person name="Mead M.E."/>
            <person name="Goldman G.H."/>
            <person name="Alastruey-Izquierdo A."/>
            <person name="Rokas A."/>
        </authorList>
    </citation>
    <scope>NUCLEOTIDE SEQUENCE</scope>
    <source>
        <strain evidence="2">CNM-CM5793</strain>
        <strain evidence="3">CNM-CM6106</strain>
    </source>
</reference>
<dbReference type="AlphaFoldDB" id="A0A8H6UH55"/>
<evidence type="ECO:0000313" key="2">
    <source>
        <dbReference type="EMBL" id="KAF7137068.1"/>
    </source>
</evidence>
<feature type="region of interest" description="Disordered" evidence="1">
    <location>
        <begin position="96"/>
        <end position="125"/>
    </location>
</feature>
<evidence type="ECO:0000256" key="1">
    <source>
        <dbReference type="SAM" id="MobiDB-lite"/>
    </source>
</evidence>
<keyword evidence="4" id="KW-1185">Reference proteome</keyword>
<dbReference type="EMBL" id="JACBAF010001703">
    <property type="protein sequence ID" value="KAF7173877.1"/>
    <property type="molecule type" value="Genomic_DNA"/>
</dbReference>
<evidence type="ECO:0000313" key="4">
    <source>
        <dbReference type="Proteomes" id="UP000630445"/>
    </source>
</evidence>
<proteinExistence type="predicted"/>
<dbReference type="EMBL" id="JACBAD010001641">
    <property type="protein sequence ID" value="KAF7137068.1"/>
    <property type="molecule type" value="Genomic_DNA"/>
</dbReference>
<dbReference type="Proteomes" id="UP000662466">
    <property type="component" value="Unassembled WGS sequence"/>
</dbReference>
<feature type="region of interest" description="Disordered" evidence="1">
    <location>
        <begin position="137"/>
        <end position="190"/>
    </location>
</feature>
<organism evidence="2 4">
    <name type="scientific">Aspergillus hiratsukae</name>
    <dbReference type="NCBI Taxonomy" id="1194566"/>
    <lineage>
        <taxon>Eukaryota</taxon>
        <taxon>Fungi</taxon>
        <taxon>Dikarya</taxon>
        <taxon>Ascomycota</taxon>
        <taxon>Pezizomycotina</taxon>
        <taxon>Eurotiomycetes</taxon>
        <taxon>Eurotiomycetidae</taxon>
        <taxon>Eurotiales</taxon>
        <taxon>Aspergillaceae</taxon>
        <taxon>Aspergillus</taxon>
        <taxon>Aspergillus subgen. Fumigati</taxon>
    </lineage>
</organism>
<comment type="caution">
    <text evidence="2">The sequence shown here is derived from an EMBL/GenBank/DDBJ whole genome shotgun (WGS) entry which is preliminary data.</text>
</comment>
<sequence length="190" mass="21024">MRGSIDYLMKLPAELIKERRRPHVVFLLFIKSLERTFFYFFYTMTNETTAAATAEATPPTAPTTAPATKRKQCAECGKSHTGDCWPLCGACKSRHPADKECARRRPPRNSRGPPRQPPRVVNNYNFSGDGYAVTVYAHPSPAGAAPPPAKRRKGPKAKKDEEKKDEEKEKSAEGPEPVKPAAEGKEPSSK</sequence>
<evidence type="ECO:0000313" key="3">
    <source>
        <dbReference type="EMBL" id="KAF7173877.1"/>
    </source>
</evidence>
<gene>
    <name evidence="2" type="ORF">CNMCM5793_006956</name>
    <name evidence="3" type="ORF">CNMCM6106_007958</name>
</gene>
<accession>A0A8H6UH55</accession>